<organism evidence="2 3">
    <name type="scientific">Siminovitchia sediminis</name>
    <dbReference type="NCBI Taxonomy" id="1274353"/>
    <lineage>
        <taxon>Bacteria</taxon>
        <taxon>Bacillati</taxon>
        <taxon>Bacillota</taxon>
        <taxon>Bacilli</taxon>
        <taxon>Bacillales</taxon>
        <taxon>Bacillaceae</taxon>
        <taxon>Siminovitchia</taxon>
    </lineage>
</organism>
<dbReference type="InterPro" id="IPR036582">
    <property type="entry name" value="Mao_N_sf"/>
</dbReference>
<dbReference type="SUPFAM" id="SSF55383">
    <property type="entry name" value="Copper amine oxidase, domain N"/>
    <property type="match status" value="1"/>
</dbReference>
<comment type="caution">
    <text evidence="2">The sequence shown here is derived from an EMBL/GenBank/DDBJ whole genome shotgun (WGS) entry which is preliminary data.</text>
</comment>
<name>A0ABW4KFD7_9BACI</name>
<dbReference type="Proteomes" id="UP001597301">
    <property type="component" value="Unassembled WGS sequence"/>
</dbReference>
<sequence length="461" mass="53858">MMKKIRRFFLLLVMIIICILLLQWKEYSSKDASDLPGIHQTIKLTHLDQTLHVIQTIHNLPPGHFHIHSPAQAENLTCQNQDREKCNWTRNNQFINNDEQTIIFTYDLKVPKQSSDFMLDEWAVEIKEFQTHFTRIQLTEKQPDKGSWAASAELAGKERMDAIDYYVFESADRIPFLLWTTEELVYQKQNHRLAIYSSDPEMIEEEVFEKLVPDENVYMVITGHISKLTQHGNLILVPASKKGVEQTVRLLLEEQLAFREDIQWLTDLAGSLLAGYETQNNQLESMRETLVDTLTEEQLNRWLNHILAEKEEVTPEMLDAWLWETANISTDFFQQNASLQSPIYSLYTFDGREVYIGGKKAGDIKILQQNNRTYISFFPLTERLGYRTLKPAGNKEIRIEKDGNTYHFTFEKKVFTLNGRQYGFQHNPFLIQQESVFLDMAALPDLFELQVAENEKKILIQ</sequence>
<gene>
    <name evidence="2" type="ORF">ACFSCZ_03295</name>
</gene>
<feature type="domain" description="Copper amine oxidase-like N-terminal" evidence="1">
    <location>
        <begin position="363"/>
        <end position="457"/>
    </location>
</feature>
<evidence type="ECO:0000259" key="1">
    <source>
        <dbReference type="Pfam" id="PF07833"/>
    </source>
</evidence>
<dbReference type="Pfam" id="PF07833">
    <property type="entry name" value="Cu_amine_oxidN1"/>
    <property type="match status" value="1"/>
</dbReference>
<evidence type="ECO:0000313" key="3">
    <source>
        <dbReference type="Proteomes" id="UP001597301"/>
    </source>
</evidence>
<dbReference type="RefSeq" id="WP_380772319.1">
    <property type="nucleotide sequence ID" value="NZ_JBHUEO010000005.1"/>
</dbReference>
<reference evidence="3" key="1">
    <citation type="journal article" date="2019" name="Int. J. Syst. Evol. Microbiol.">
        <title>The Global Catalogue of Microorganisms (GCM) 10K type strain sequencing project: providing services to taxonomists for standard genome sequencing and annotation.</title>
        <authorList>
            <consortium name="The Broad Institute Genomics Platform"/>
            <consortium name="The Broad Institute Genome Sequencing Center for Infectious Disease"/>
            <person name="Wu L."/>
            <person name="Ma J."/>
        </authorList>
    </citation>
    <scope>NUCLEOTIDE SEQUENCE [LARGE SCALE GENOMIC DNA]</scope>
    <source>
        <strain evidence="3">CGMCC 1.12295</strain>
    </source>
</reference>
<proteinExistence type="predicted"/>
<protein>
    <submittedName>
        <fullName evidence="2">Stalk domain-containing protein</fullName>
    </submittedName>
</protein>
<accession>A0ABW4KFD7</accession>
<dbReference type="EMBL" id="JBHUEO010000005">
    <property type="protein sequence ID" value="MFD1705773.1"/>
    <property type="molecule type" value="Genomic_DNA"/>
</dbReference>
<keyword evidence="3" id="KW-1185">Reference proteome</keyword>
<dbReference type="InterPro" id="IPR012854">
    <property type="entry name" value="Cu_amine_oxidase-like_N"/>
</dbReference>
<evidence type="ECO:0000313" key="2">
    <source>
        <dbReference type="EMBL" id="MFD1705773.1"/>
    </source>
</evidence>